<proteinExistence type="predicted"/>
<organism evidence="12 13">
    <name type="scientific">Thelephora terrestris</name>
    <dbReference type="NCBI Taxonomy" id="56493"/>
    <lineage>
        <taxon>Eukaryota</taxon>
        <taxon>Fungi</taxon>
        <taxon>Dikarya</taxon>
        <taxon>Basidiomycota</taxon>
        <taxon>Agaricomycotina</taxon>
        <taxon>Agaricomycetes</taxon>
        <taxon>Thelephorales</taxon>
        <taxon>Thelephoraceae</taxon>
        <taxon>Thelephora</taxon>
    </lineage>
</organism>
<keyword evidence="3" id="KW-0813">Transport</keyword>
<feature type="transmembrane region" description="Helical" evidence="10">
    <location>
        <begin position="207"/>
        <end position="230"/>
    </location>
</feature>
<evidence type="ECO:0000313" key="13">
    <source>
        <dbReference type="Proteomes" id="UP000736335"/>
    </source>
</evidence>
<comment type="subcellular location">
    <subcellularLocation>
        <location evidence="2">Endomembrane system</location>
    </subcellularLocation>
    <subcellularLocation>
        <location evidence="1">Membrane</location>
        <topology evidence="1">Single-pass membrane protein</topology>
    </subcellularLocation>
</comment>
<keyword evidence="6 10" id="KW-1133">Transmembrane helix</keyword>
<dbReference type="EMBL" id="WIUZ02000004">
    <property type="protein sequence ID" value="KAF9787798.1"/>
    <property type="molecule type" value="Genomic_DNA"/>
</dbReference>
<dbReference type="CDD" id="cd15859">
    <property type="entry name" value="SNARE_SYN8"/>
    <property type="match status" value="1"/>
</dbReference>
<evidence type="ECO:0000256" key="2">
    <source>
        <dbReference type="ARBA" id="ARBA00004308"/>
    </source>
</evidence>
<evidence type="ECO:0000256" key="1">
    <source>
        <dbReference type="ARBA" id="ARBA00004167"/>
    </source>
</evidence>
<dbReference type="AlphaFoldDB" id="A0A9P6HI12"/>
<dbReference type="GO" id="GO:0015031">
    <property type="term" value="P:protein transport"/>
    <property type="evidence" value="ECO:0007669"/>
    <property type="project" value="UniProtKB-KW"/>
</dbReference>
<evidence type="ECO:0000256" key="10">
    <source>
        <dbReference type="SAM" id="Phobius"/>
    </source>
</evidence>
<gene>
    <name evidence="12" type="ORF">BJ322DRAFT_1105843</name>
</gene>
<dbReference type="PANTHER" id="PTHR12791">
    <property type="entry name" value="GOLGI SNARE BET1-RELATED"/>
    <property type="match status" value="1"/>
</dbReference>
<evidence type="ECO:0000256" key="8">
    <source>
        <dbReference type="ARBA" id="ARBA00023136"/>
    </source>
</evidence>
<keyword evidence="13" id="KW-1185">Reference proteome</keyword>
<dbReference type="GO" id="GO:0016020">
    <property type="term" value="C:membrane"/>
    <property type="evidence" value="ECO:0007669"/>
    <property type="project" value="UniProtKB-SubCell"/>
</dbReference>
<feature type="domain" description="T-SNARE coiled-coil homology" evidence="11">
    <location>
        <begin position="141"/>
        <end position="203"/>
    </location>
</feature>
<feature type="compositionally biased region" description="Pro residues" evidence="9">
    <location>
        <begin position="98"/>
        <end position="113"/>
    </location>
</feature>
<evidence type="ECO:0000256" key="5">
    <source>
        <dbReference type="ARBA" id="ARBA00022927"/>
    </source>
</evidence>
<dbReference type="Proteomes" id="UP000736335">
    <property type="component" value="Unassembled WGS sequence"/>
</dbReference>
<protein>
    <submittedName>
        <fullName evidence="12">Syntaxin-like protein</fullName>
    </submittedName>
</protein>
<evidence type="ECO:0000313" key="12">
    <source>
        <dbReference type="EMBL" id="KAF9787798.1"/>
    </source>
</evidence>
<dbReference type="GO" id="GO:0005768">
    <property type="term" value="C:endosome"/>
    <property type="evidence" value="ECO:0007669"/>
    <property type="project" value="UniProtKB-ARBA"/>
</dbReference>
<evidence type="ECO:0000256" key="9">
    <source>
        <dbReference type="SAM" id="MobiDB-lite"/>
    </source>
</evidence>
<reference evidence="12" key="1">
    <citation type="journal article" date="2020" name="Nat. Commun.">
        <title>Large-scale genome sequencing of mycorrhizal fungi provides insights into the early evolution of symbiotic traits.</title>
        <authorList>
            <person name="Miyauchi S."/>
            <person name="Kiss E."/>
            <person name="Kuo A."/>
            <person name="Drula E."/>
            <person name="Kohler A."/>
            <person name="Sanchez-Garcia M."/>
            <person name="Morin E."/>
            <person name="Andreopoulos B."/>
            <person name="Barry K.W."/>
            <person name="Bonito G."/>
            <person name="Buee M."/>
            <person name="Carver A."/>
            <person name="Chen C."/>
            <person name="Cichocki N."/>
            <person name="Clum A."/>
            <person name="Culley D."/>
            <person name="Crous P.W."/>
            <person name="Fauchery L."/>
            <person name="Girlanda M."/>
            <person name="Hayes R.D."/>
            <person name="Keri Z."/>
            <person name="LaButti K."/>
            <person name="Lipzen A."/>
            <person name="Lombard V."/>
            <person name="Magnuson J."/>
            <person name="Maillard F."/>
            <person name="Murat C."/>
            <person name="Nolan M."/>
            <person name="Ohm R.A."/>
            <person name="Pangilinan J."/>
            <person name="Pereira M.F."/>
            <person name="Perotto S."/>
            <person name="Peter M."/>
            <person name="Pfister S."/>
            <person name="Riley R."/>
            <person name="Sitrit Y."/>
            <person name="Stielow J.B."/>
            <person name="Szollosi G."/>
            <person name="Zifcakova L."/>
            <person name="Stursova M."/>
            <person name="Spatafora J.W."/>
            <person name="Tedersoo L."/>
            <person name="Vaario L.M."/>
            <person name="Yamada A."/>
            <person name="Yan M."/>
            <person name="Wang P."/>
            <person name="Xu J."/>
            <person name="Bruns T."/>
            <person name="Baldrian P."/>
            <person name="Vilgalys R."/>
            <person name="Dunand C."/>
            <person name="Henrissat B."/>
            <person name="Grigoriev I.V."/>
            <person name="Hibbett D."/>
            <person name="Nagy L.G."/>
            <person name="Martin F.M."/>
        </authorList>
    </citation>
    <scope>NUCLEOTIDE SEQUENCE</scope>
    <source>
        <strain evidence="12">UH-Tt-Lm1</strain>
    </source>
</reference>
<keyword evidence="8 10" id="KW-0472">Membrane</keyword>
<dbReference type="Pfam" id="PF05739">
    <property type="entry name" value="SNARE"/>
    <property type="match status" value="1"/>
</dbReference>
<evidence type="ECO:0000256" key="3">
    <source>
        <dbReference type="ARBA" id="ARBA00022448"/>
    </source>
</evidence>
<evidence type="ECO:0000259" key="11">
    <source>
        <dbReference type="PROSITE" id="PS50192"/>
    </source>
</evidence>
<sequence>MSLAKLTSLSTQTLSLLLERQRIQSLPTSPGASASSLHLRQITKNLQQLRAGILELRQTDGSFSEAANLLSGQYDRMRAMLGPDADANGITVLERPIPEPPTASSPPRAPSPAPGDIFTPYTDDPDGSGYESNEMMLHSQRRIIDEQDGHLEHLSQSISRQHHISLQINDELDTHTGLLEGLDHDLDRTQSRMSNARRRLERVARGAKANGSSVTIALLILILLLLIIILKT</sequence>
<keyword evidence="5" id="KW-0653">Protein transport</keyword>
<evidence type="ECO:0000256" key="6">
    <source>
        <dbReference type="ARBA" id="ARBA00022989"/>
    </source>
</evidence>
<keyword evidence="7" id="KW-0175">Coiled coil</keyword>
<keyword evidence="4 10" id="KW-0812">Transmembrane</keyword>
<dbReference type="Gene3D" id="1.20.5.110">
    <property type="match status" value="1"/>
</dbReference>
<feature type="region of interest" description="Disordered" evidence="9">
    <location>
        <begin position="94"/>
        <end position="117"/>
    </location>
</feature>
<dbReference type="InterPro" id="IPR000727">
    <property type="entry name" value="T_SNARE_dom"/>
</dbReference>
<dbReference type="FunFam" id="1.20.5.110:FF:000060">
    <property type="entry name" value="SNARE complex subunit (Syn8)"/>
    <property type="match status" value="1"/>
</dbReference>
<evidence type="ECO:0000256" key="4">
    <source>
        <dbReference type="ARBA" id="ARBA00022692"/>
    </source>
</evidence>
<dbReference type="SMART" id="SM00397">
    <property type="entry name" value="t_SNARE"/>
    <property type="match status" value="1"/>
</dbReference>
<evidence type="ECO:0000256" key="7">
    <source>
        <dbReference type="ARBA" id="ARBA00023054"/>
    </source>
</evidence>
<accession>A0A9P6HI12</accession>
<dbReference type="GO" id="GO:0061025">
    <property type="term" value="P:membrane fusion"/>
    <property type="evidence" value="ECO:0007669"/>
    <property type="project" value="UniProtKB-ARBA"/>
</dbReference>
<dbReference type="OrthoDB" id="244190at2759"/>
<dbReference type="SUPFAM" id="SSF58038">
    <property type="entry name" value="SNARE fusion complex"/>
    <property type="match status" value="1"/>
</dbReference>
<dbReference type="GO" id="GO:0006896">
    <property type="term" value="P:Golgi to vacuole transport"/>
    <property type="evidence" value="ECO:0007669"/>
    <property type="project" value="UniProtKB-ARBA"/>
</dbReference>
<comment type="caution">
    <text evidence="12">The sequence shown here is derived from an EMBL/GenBank/DDBJ whole genome shotgun (WGS) entry which is preliminary data.</text>
</comment>
<name>A0A9P6HI12_9AGAM</name>
<reference evidence="12" key="2">
    <citation type="submission" date="2020-11" db="EMBL/GenBank/DDBJ databases">
        <authorList>
            <consortium name="DOE Joint Genome Institute"/>
            <person name="Kuo A."/>
            <person name="Miyauchi S."/>
            <person name="Kiss E."/>
            <person name="Drula E."/>
            <person name="Kohler A."/>
            <person name="Sanchez-Garcia M."/>
            <person name="Andreopoulos B."/>
            <person name="Barry K.W."/>
            <person name="Bonito G."/>
            <person name="Buee M."/>
            <person name="Carver A."/>
            <person name="Chen C."/>
            <person name="Cichocki N."/>
            <person name="Clum A."/>
            <person name="Culley D."/>
            <person name="Crous P.W."/>
            <person name="Fauchery L."/>
            <person name="Girlanda M."/>
            <person name="Hayes R."/>
            <person name="Keri Z."/>
            <person name="Labutti K."/>
            <person name="Lipzen A."/>
            <person name="Lombard V."/>
            <person name="Magnuson J."/>
            <person name="Maillard F."/>
            <person name="Morin E."/>
            <person name="Murat C."/>
            <person name="Nolan M."/>
            <person name="Ohm R."/>
            <person name="Pangilinan J."/>
            <person name="Pereira M."/>
            <person name="Perotto S."/>
            <person name="Peter M."/>
            <person name="Riley R."/>
            <person name="Sitrit Y."/>
            <person name="Stielow B."/>
            <person name="Szollosi G."/>
            <person name="Zifcakova L."/>
            <person name="Stursova M."/>
            <person name="Spatafora J.W."/>
            <person name="Tedersoo L."/>
            <person name="Vaario L.-M."/>
            <person name="Yamada A."/>
            <person name="Yan M."/>
            <person name="Wang P."/>
            <person name="Xu J."/>
            <person name="Bruns T."/>
            <person name="Baldrian P."/>
            <person name="Vilgalys R."/>
            <person name="Henrissat B."/>
            <person name="Grigoriev I.V."/>
            <person name="Hibbett D."/>
            <person name="Nagy L.G."/>
            <person name="Martin F.M."/>
        </authorList>
    </citation>
    <scope>NUCLEOTIDE SEQUENCE</scope>
    <source>
        <strain evidence="12">UH-Tt-Lm1</strain>
    </source>
</reference>
<dbReference type="PROSITE" id="PS50192">
    <property type="entry name" value="T_SNARE"/>
    <property type="match status" value="1"/>
</dbReference>